<accession>A0AAE6CCL4</accession>
<evidence type="ECO:0000256" key="10">
    <source>
        <dbReference type="SAM" id="Phobius"/>
    </source>
</evidence>
<dbReference type="Gene3D" id="1.10.40.60">
    <property type="entry name" value="EpsJ-like"/>
    <property type="match status" value="1"/>
</dbReference>
<evidence type="ECO:0000256" key="4">
    <source>
        <dbReference type="ARBA" id="ARBA00022475"/>
    </source>
</evidence>
<evidence type="ECO:0000256" key="5">
    <source>
        <dbReference type="ARBA" id="ARBA00022519"/>
    </source>
</evidence>
<dbReference type="KEGG" id="bgz:XH91_37360"/>
<keyword evidence="9 10" id="KW-0472">Membrane</keyword>
<evidence type="ECO:0000313" key="15">
    <source>
        <dbReference type="Proteomes" id="UP000290401"/>
    </source>
</evidence>
<dbReference type="Proteomes" id="UP000288972">
    <property type="component" value="Plasmid unnamed1"/>
</dbReference>
<keyword evidence="3" id="KW-0813">Transport</keyword>
<evidence type="ECO:0000256" key="2">
    <source>
        <dbReference type="ARBA" id="ARBA00007246"/>
    </source>
</evidence>
<name>A0AAE6CCL4_9BRAD</name>
<keyword evidence="4" id="KW-1003">Cell membrane</keyword>
<evidence type="ECO:0000313" key="14">
    <source>
        <dbReference type="Proteomes" id="UP000288972"/>
    </source>
</evidence>
<evidence type="ECO:0000313" key="13">
    <source>
        <dbReference type="EMBL" id="RXH17094.1"/>
    </source>
</evidence>
<dbReference type="AlphaFoldDB" id="A0AAE6CCL4"/>
<evidence type="ECO:0000256" key="1">
    <source>
        <dbReference type="ARBA" id="ARBA00004533"/>
    </source>
</evidence>
<feature type="transmembrane region" description="Helical" evidence="10">
    <location>
        <begin position="59"/>
        <end position="81"/>
    </location>
</feature>
<evidence type="ECO:0000256" key="3">
    <source>
        <dbReference type="ARBA" id="ARBA00022448"/>
    </source>
</evidence>
<dbReference type="SUPFAM" id="SSF158544">
    <property type="entry name" value="GspK insert domain-like"/>
    <property type="match status" value="1"/>
</dbReference>
<dbReference type="InterPro" id="IPR049031">
    <property type="entry name" value="T2SSK_SAM-like_1st"/>
</dbReference>
<dbReference type="EMBL" id="RDQZ01000002">
    <property type="protein sequence ID" value="RXH17094.1"/>
    <property type="molecule type" value="Genomic_DNA"/>
</dbReference>
<feature type="domain" description="T2SS protein K first SAM-like" evidence="11">
    <location>
        <begin position="150"/>
        <end position="238"/>
    </location>
</feature>
<proteinExistence type="inferred from homology"/>
<evidence type="ECO:0000256" key="6">
    <source>
        <dbReference type="ARBA" id="ARBA00022692"/>
    </source>
</evidence>
<keyword evidence="7" id="KW-0653">Protein transport</keyword>
<reference evidence="13 15" key="2">
    <citation type="submission" date="2018-10" db="EMBL/GenBank/DDBJ databases">
        <title>Bradyrhizobium sp. nov., effective nodules isolated from peanut in China.</title>
        <authorList>
            <person name="Li Y."/>
        </authorList>
    </citation>
    <scope>NUCLEOTIDE SEQUENCE [LARGE SCALE GENOMIC DNA]</scope>
    <source>
        <strain evidence="13 15">CCBAU 53426</strain>
    </source>
</reference>
<evidence type="ECO:0000256" key="8">
    <source>
        <dbReference type="ARBA" id="ARBA00022989"/>
    </source>
</evidence>
<dbReference type="GO" id="GO:0005886">
    <property type="term" value="C:plasma membrane"/>
    <property type="evidence" value="ECO:0007669"/>
    <property type="project" value="UniProtKB-SubCell"/>
</dbReference>
<organism evidence="12 14">
    <name type="scientific">Bradyrhizobium guangzhouense</name>
    <dbReference type="NCBI Taxonomy" id="1325095"/>
    <lineage>
        <taxon>Bacteria</taxon>
        <taxon>Pseudomonadati</taxon>
        <taxon>Pseudomonadota</taxon>
        <taxon>Alphaproteobacteria</taxon>
        <taxon>Hyphomicrobiales</taxon>
        <taxon>Nitrobacteraceae</taxon>
        <taxon>Bradyrhizobium</taxon>
    </lineage>
</organism>
<dbReference type="EMBL" id="CP030054">
    <property type="protein sequence ID" value="QAU50951.1"/>
    <property type="molecule type" value="Genomic_DNA"/>
</dbReference>
<protein>
    <submittedName>
        <fullName evidence="12">General secretion pathway protein GspK</fullName>
    </submittedName>
</protein>
<reference evidence="12 14" key="1">
    <citation type="submission" date="2018-06" db="EMBL/GenBank/DDBJ databases">
        <title>Comparative genomics of rhizobia nodulating Arachis hypogaea in China.</title>
        <authorList>
            <person name="Li Y."/>
        </authorList>
    </citation>
    <scope>NUCLEOTIDE SEQUENCE [LARGE SCALE GENOMIC DNA]</scope>
    <source>
        <strain evidence="12 14">CCBAU 51670</strain>
        <plasmid evidence="12 14">unnamed1</plasmid>
    </source>
</reference>
<evidence type="ECO:0000259" key="11">
    <source>
        <dbReference type="Pfam" id="PF21687"/>
    </source>
</evidence>
<dbReference type="GO" id="GO:0009306">
    <property type="term" value="P:protein secretion"/>
    <property type="evidence" value="ECO:0007669"/>
    <property type="project" value="InterPro"/>
</dbReference>
<keyword evidence="8 10" id="KW-1133">Transmembrane helix</keyword>
<dbReference type="InterPro" id="IPR038072">
    <property type="entry name" value="GspK_central_sf"/>
</dbReference>
<dbReference type="PANTHER" id="PTHR38831">
    <property type="entry name" value="TYPE II SECRETION SYSTEM PROTEIN K"/>
    <property type="match status" value="1"/>
</dbReference>
<evidence type="ECO:0000313" key="12">
    <source>
        <dbReference type="EMBL" id="QAU50951.1"/>
    </source>
</evidence>
<comment type="subcellular location">
    <subcellularLocation>
        <location evidence="1">Cell inner membrane</location>
    </subcellularLocation>
</comment>
<keyword evidence="6 10" id="KW-0812">Transmembrane</keyword>
<dbReference type="Pfam" id="PF21687">
    <property type="entry name" value="T2SSK_1st"/>
    <property type="match status" value="1"/>
</dbReference>
<keyword evidence="15" id="KW-1185">Reference proteome</keyword>
<geneLocation type="plasmid" evidence="12 14">
    <name>unnamed1</name>
</geneLocation>
<dbReference type="Proteomes" id="UP000290401">
    <property type="component" value="Unassembled WGS sequence"/>
</dbReference>
<evidence type="ECO:0000256" key="9">
    <source>
        <dbReference type="ARBA" id="ARBA00023136"/>
    </source>
</evidence>
<evidence type="ECO:0000256" key="7">
    <source>
        <dbReference type="ARBA" id="ARBA00022927"/>
    </source>
</evidence>
<dbReference type="InterPro" id="IPR005628">
    <property type="entry name" value="GspK"/>
</dbReference>
<keyword evidence="12" id="KW-0614">Plasmid</keyword>
<gene>
    <name evidence="13" type="ORF">EAS56_04120</name>
    <name evidence="12" type="ORF">XH91_37360</name>
</gene>
<sequence length="353" mass="38372">MLTRLHYASAERARIARESPTLVPIRLPQRTLSRAVGPEATMIFCNPQEGHLSGGREGFILIAVLWMLIALATLASIYSIYIGSSSWSSSVIERRLQADQLVSASLNLATQRLAVADQRDRPTHGHFSFRLGQANASVRFVSEAARLDLNQAPRELLSSFFIAIGASEEDAPRFAARIVGWRERLRPSDRANEAQLYRAAGRGYGPRGAPFAHVGELWLVQGLPQVIIERMLPLVTVYSGRSDINVFDAPPELVAALPGMTLDRLNGFLGQRQLVAPSKDALVRLLGSDQTAATADASDAFRLDIKIGGAGGWNSCAEAVILLQGPDDPFHILAWDDSLRGDCRQGMATANPP</sequence>
<keyword evidence="5" id="KW-0997">Cell inner membrane</keyword>
<comment type="similarity">
    <text evidence="2">Belongs to the GSP K family.</text>
</comment>
<dbReference type="PANTHER" id="PTHR38831:SF2">
    <property type="entry name" value="TYPE II SECRETION SYSTEM PROTEIN K"/>
    <property type="match status" value="1"/>
</dbReference>